<proteinExistence type="predicted"/>
<evidence type="ECO:0000313" key="4">
    <source>
        <dbReference type="Proteomes" id="UP001146120"/>
    </source>
</evidence>
<dbReference type="CDD" id="cd00038">
    <property type="entry name" value="CAP_ED"/>
    <property type="match status" value="2"/>
</dbReference>
<feature type="domain" description="Cyclic nucleotide-binding" evidence="2">
    <location>
        <begin position="618"/>
        <end position="699"/>
    </location>
</feature>
<reference evidence="3" key="2">
    <citation type="journal article" date="2023" name="Microbiol Resour">
        <title>Decontamination and Annotation of the Draft Genome Sequence of the Oomycete Lagenidium giganteum ARSEF 373.</title>
        <authorList>
            <person name="Morgan W.R."/>
            <person name="Tartar A."/>
        </authorList>
    </citation>
    <scope>NUCLEOTIDE SEQUENCE</scope>
    <source>
        <strain evidence="3">ARSEF 373</strain>
    </source>
</reference>
<feature type="region of interest" description="Disordered" evidence="1">
    <location>
        <begin position="787"/>
        <end position="829"/>
    </location>
</feature>
<organism evidence="3 4">
    <name type="scientific">Lagenidium giganteum</name>
    <dbReference type="NCBI Taxonomy" id="4803"/>
    <lineage>
        <taxon>Eukaryota</taxon>
        <taxon>Sar</taxon>
        <taxon>Stramenopiles</taxon>
        <taxon>Oomycota</taxon>
        <taxon>Peronosporomycetes</taxon>
        <taxon>Pythiales</taxon>
        <taxon>Pythiaceae</taxon>
    </lineage>
</organism>
<feature type="region of interest" description="Disordered" evidence="1">
    <location>
        <begin position="1694"/>
        <end position="1729"/>
    </location>
</feature>
<feature type="region of interest" description="Disordered" evidence="1">
    <location>
        <begin position="560"/>
        <end position="591"/>
    </location>
</feature>
<evidence type="ECO:0000313" key="3">
    <source>
        <dbReference type="EMBL" id="DBA01827.1"/>
    </source>
</evidence>
<accession>A0AAV2Z8T3</accession>
<keyword evidence="4" id="KW-1185">Reference proteome</keyword>
<feature type="domain" description="Cyclic nucleotide-binding" evidence="2">
    <location>
        <begin position="422"/>
        <end position="526"/>
    </location>
</feature>
<feature type="compositionally biased region" description="Low complexity" evidence="1">
    <location>
        <begin position="800"/>
        <end position="814"/>
    </location>
</feature>
<dbReference type="Proteomes" id="UP001146120">
    <property type="component" value="Unassembled WGS sequence"/>
</dbReference>
<name>A0AAV2Z8T3_9STRA</name>
<feature type="region of interest" description="Disordered" evidence="1">
    <location>
        <begin position="1826"/>
        <end position="1870"/>
    </location>
</feature>
<dbReference type="InterPro" id="IPR000595">
    <property type="entry name" value="cNMP-bd_dom"/>
</dbReference>
<evidence type="ECO:0000256" key="1">
    <source>
        <dbReference type="SAM" id="MobiDB-lite"/>
    </source>
</evidence>
<dbReference type="PANTHER" id="PTHR23011:SF28">
    <property type="entry name" value="CYCLIC NUCLEOTIDE-BINDING DOMAIN CONTAINING PROTEIN"/>
    <property type="match status" value="1"/>
</dbReference>
<dbReference type="EMBL" id="DAKRPA010000041">
    <property type="protein sequence ID" value="DBA01827.1"/>
    <property type="molecule type" value="Genomic_DNA"/>
</dbReference>
<feature type="compositionally biased region" description="Low complexity" evidence="1">
    <location>
        <begin position="1785"/>
        <end position="1805"/>
    </location>
</feature>
<feature type="region of interest" description="Disordered" evidence="1">
    <location>
        <begin position="1114"/>
        <end position="1134"/>
    </location>
</feature>
<gene>
    <name evidence="3" type="ORF">N0F65_002943</name>
</gene>
<feature type="region of interest" description="Disordered" evidence="1">
    <location>
        <begin position="926"/>
        <end position="981"/>
    </location>
</feature>
<dbReference type="InterPro" id="IPR018490">
    <property type="entry name" value="cNMP-bd_dom_sf"/>
</dbReference>
<feature type="compositionally biased region" description="Polar residues" evidence="1">
    <location>
        <begin position="926"/>
        <end position="944"/>
    </location>
</feature>
<sequence>MQTVTNKEPPEVVATKGRLLLAALEKPLRLRTDLDIAVIVQYLLSLESLLVVSLPTLHYIASECSLMKLRDGDVLCYQEDAIRDESCAFVIMEGSLCGYYNKAFSQRANTSENFQIWNSKQARKRGVLIDFGDIQATYSSGGTVDFVMLSQNLPSPRHPSLTVVATNQDTLDRVRRRFALTYEKGCLQTKESAFGSEYAHLGLWNQLTEPTRQALFLDAPRRHLKPGEVLFNCTPLRPPSVPVGDAQTLTAHCSVNAFVVILFGRLDIHWMGYQSVASTSSPGDHAADGSNTSAETDGSNNSAAAFAKYPLVSLRRGQTFGEQAIGLDLERVFSSRTLCAIQVVAAEAEAATEIVWISKDQYEDALRADRARFAYVEQLQLVPFPAWATTAFFPQKTALERTPADLAHLTFRLLADTRLQKFFFQFPPTVLERLTQCLELRAYGSAGPLFAAGDQIDELLIVVRGSLRVLGGTPSAKQSVEALTVQHVMPGDAFGVDELLDRYPLELPLYVDADTLLLALPSPAFNAWIAPLVTTTIFGGGSTFQLFGAVGGMSKEHKRKAGGGWNYGRAGPRSTPSPTPPSSAGGMRGSPERISSLNCATPASSLDPLALALRRMGLYASVPRMLLAELLPHVSLVRKQAGDVVFHEGEETNALVVIASGFLAFYSLESMASAVDMFQGYNFCQFVSFRAPSDEEQAALAVLMDEDLQGAVAGHNASHAFTKNRSSIYGVHVQTLNARNAFRTGILQNQTVCPATVVAQTACELLLMDETTYSEILKHHAPAIDFSECEDAPPAPSAPSTPSTASTTESITAPVNDASSTTPPPRDSRSSLVKAYLKHIELAAPVWLTESPARLQLLLREMKSVHVAPGERIAKRHDRVDMLWIVVSGRLALFVQRNRDASNFLGANQRSVRSLMLERSVTSNYSTTSQQLYRQKNHAGSSKSIGGVKTGASGANSQGSSASGAAGTAASGGVTQAQQSEVTRKAIRTKLTRITARVSYASASNGDAPTAHPHLSNALRALSVGPAALFRDSVLAAVDEHKHQAAGHHAEHGTSAIPTATPAHIPSAPPVENPTVTRASKPMGLLYTAVAKAKFTQRLDHHRATHNPGNAVAAAPTATASGHSAAAGDSSGAGAGVSADSGESLFFCHLLPGDIWGDEILVEENAWSTHDVVADSGAELLGLSRNAFHTILAKSDDDVRKELRVRSKLAKAKWQIAERKVSQRLMRSSLGGPGSSRSPKLFDLFKNILNQRCFLTMRTIADISLLRDLPDASKRELCVTARFEAADRNSNVYRETMSVGLTSSTPHATLAAEHQHGGLRYYFVLSGRVALFAGKSSFAHMAAAAANGTNATVGGGTELCLREVTAGSGFGEFEILTGETTRTIAAVAVEPSKLLSFPAAVFLKHWPHLQTMRSNIEYLRARIPFFSRLELEKISYLYHSLGFQTFARGSKIFEQRTFPSGTQQLVGNASSSATSGGGTSELYLLKEGECSIRQRILLDTHKFKEGSHRFGSLGKSALATRKYHMKVMATIADVSEGHMFWLDSDHFPFTLETVSSSVIVGVITIDKLKAIMPRTQLQALEDHIAQMTALYQQQYELAKRAVVSVMNDKREAEIGYSSSTGGVGTPKFLPSLHFHLQRKHQRSSIVNTPAKHGKDTREHAQSHPDRQPTVPFSRLLASRPIPLEDEAHMTMLTFPRGGATTARSDPDADGGDRAHSPRDSDQATSPRGAHEAEHYILDGPVANSLLFGSFPDDFGLRVHNTQPMSPPRRSTLRLTSEPIATVAPSASCTNTSAGTSTSTTFVTESPAATSTSSFDSLKLDETMGAESTSPLPQAAPVISVPSLPQPTARAKTPPTFGATPMRKGSGRGSRSHLHARQQNLVHLEVVVPVPSAPPTTNESVQLDEPDQRFLKAAPLSLPAKLTKNIQQPFKLATKNPGLQPLASPNEQTQARSRMDSGLIARKQGFLGVLKPQSRVVVIKPGEDMQADDDMEAVDGIITNNMAHSHKRSLFELVENELVEYPENVNLNALPTATCLARHSLQSSTTKIVDALVMPGQNESLLRNSFIVTIVNETIEEIPAPGRMDEHQHQHHHGHSHAPATIHVVRRESHQLVLTAQSAVEKKKWMTSLLLASALGSRTRGTQHGLAVGAHFQDDDAAAHHKRAVIDKWRERRASSLLSVDSDISSDGSVLHVDYRIH</sequence>
<dbReference type="PANTHER" id="PTHR23011">
    <property type="entry name" value="CYCLIC NUCLEOTIDE-BINDING DOMAIN CONTAINING PROTEIN"/>
    <property type="match status" value="1"/>
</dbReference>
<dbReference type="SMART" id="SM00100">
    <property type="entry name" value="cNMP"/>
    <property type="match status" value="2"/>
</dbReference>
<dbReference type="InterPro" id="IPR014710">
    <property type="entry name" value="RmlC-like_jellyroll"/>
</dbReference>
<dbReference type="PROSITE" id="PS50042">
    <property type="entry name" value="CNMP_BINDING_3"/>
    <property type="match status" value="4"/>
</dbReference>
<dbReference type="Gene3D" id="2.60.120.10">
    <property type="entry name" value="Jelly Rolls"/>
    <property type="match status" value="4"/>
</dbReference>
<feature type="domain" description="Cyclic nucleotide-binding" evidence="2">
    <location>
        <begin position="1150"/>
        <end position="1203"/>
    </location>
</feature>
<feature type="compositionally biased region" description="Low complexity" evidence="1">
    <location>
        <begin position="950"/>
        <end position="980"/>
    </location>
</feature>
<feature type="region of interest" description="Disordered" evidence="1">
    <location>
        <begin position="1639"/>
        <end position="1673"/>
    </location>
</feature>
<feature type="region of interest" description="Disordered" evidence="1">
    <location>
        <begin position="1785"/>
        <end position="1813"/>
    </location>
</feature>
<feature type="compositionally biased region" description="Basic and acidic residues" evidence="1">
    <location>
        <begin position="1652"/>
        <end position="1666"/>
    </location>
</feature>
<feature type="domain" description="Cyclic nucleotide-binding" evidence="2">
    <location>
        <begin position="1318"/>
        <end position="1402"/>
    </location>
</feature>
<evidence type="ECO:0000259" key="2">
    <source>
        <dbReference type="PROSITE" id="PS50042"/>
    </source>
</evidence>
<comment type="caution">
    <text evidence="3">The sequence shown here is derived from an EMBL/GenBank/DDBJ whole genome shotgun (WGS) entry which is preliminary data.</text>
</comment>
<dbReference type="SUPFAM" id="SSF51206">
    <property type="entry name" value="cAMP-binding domain-like"/>
    <property type="match status" value="5"/>
</dbReference>
<reference evidence="3" key="1">
    <citation type="submission" date="2022-11" db="EMBL/GenBank/DDBJ databases">
        <authorList>
            <person name="Morgan W.R."/>
            <person name="Tartar A."/>
        </authorList>
    </citation>
    <scope>NUCLEOTIDE SEQUENCE</scope>
    <source>
        <strain evidence="3">ARSEF 373</strain>
    </source>
</reference>
<feature type="compositionally biased region" description="Basic and acidic residues" evidence="1">
    <location>
        <begin position="1704"/>
        <end position="1721"/>
    </location>
</feature>
<protein>
    <recommendedName>
        <fullName evidence="2">Cyclic nucleotide-binding domain-containing protein</fullName>
    </recommendedName>
</protein>